<keyword evidence="4" id="KW-1185">Reference proteome</keyword>
<evidence type="ECO:0000313" key="2">
    <source>
        <dbReference type="EMBL" id="KRU11687.1"/>
    </source>
</evidence>
<dbReference type="InterPro" id="IPR019650">
    <property type="entry name" value="DUF2513"/>
</dbReference>
<evidence type="ECO:0000313" key="4">
    <source>
        <dbReference type="Proteomes" id="UP000030905"/>
    </source>
</evidence>
<reference evidence="2" key="2">
    <citation type="submission" date="2015-10" db="EMBL/GenBank/DDBJ databases">
        <title>Improved Draft Genome Sequence of Clostridium pasteurianum Strain ATCC 6013 (DSM 525) Using a Hybrid Next-Generation Sequencing Approach.</title>
        <authorList>
            <person name="Pyne M.E."/>
            <person name="Utturkar S.M."/>
            <person name="Brown S.D."/>
            <person name="Moo-Young M."/>
            <person name="Chung D.A."/>
            <person name="Chou P.C."/>
        </authorList>
    </citation>
    <scope>NUCLEOTIDE SEQUENCE</scope>
    <source>
        <strain evidence="2">ATCC 6013</strain>
    </source>
</reference>
<dbReference type="KEGG" id="cpat:CLPA_c22450"/>
<dbReference type="PATRIC" id="fig|1262449.3.peg.747"/>
<name>A0A0H3JA75_CLOPA</name>
<dbReference type="Pfam" id="PF10711">
    <property type="entry name" value="DUF2513"/>
    <property type="match status" value="1"/>
</dbReference>
<accession>A0A0H3JA75</accession>
<dbReference type="eggNOG" id="ENOG5033A72">
    <property type="taxonomic scope" value="Bacteria"/>
</dbReference>
<evidence type="ECO:0000313" key="1">
    <source>
        <dbReference type="EMBL" id="AJA52303.1"/>
    </source>
</evidence>
<reference evidence="1 4" key="1">
    <citation type="journal article" date="2015" name="Genome Announc.">
        <title>Complete Genome Sequence of the Nitrogen-Fixing and Solvent-Producing Clostridium pasteurianum DSM 525.</title>
        <authorList>
            <person name="Poehlein A."/>
            <person name="Grosse-Honebrink A."/>
            <person name="Zhang Y."/>
            <person name="Minton N.P."/>
            <person name="Daniel R."/>
        </authorList>
    </citation>
    <scope>NUCLEOTIDE SEQUENCE [LARGE SCALE GENOMIC DNA]</scope>
    <source>
        <strain evidence="1">DSM 525</strain>
        <strain evidence="4">DSM 525 / ATCC 6013</strain>
    </source>
</reference>
<dbReference type="AlphaFoldDB" id="A0A0H3JA75"/>
<proteinExistence type="predicted"/>
<organism evidence="1 4">
    <name type="scientific">Clostridium pasteurianum DSM 525 = ATCC 6013</name>
    <dbReference type="NCBI Taxonomy" id="1262449"/>
    <lineage>
        <taxon>Bacteria</taxon>
        <taxon>Bacillati</taxon>
        <taxon>Bacillota</taxon>
        <taxon>Clostridia</taxon>
        <taxon>Eubacteriales</taxon>
        <taxon>Clostridiaceae</taxon>
        <taxon>Clostridium</taxon>
    </lineage>
</organism>
<dbReference type="EMBL" id="JPGY02000001">
    <property type="protein sequence ID" value="KRU11687.1"/>
    <property type="molecule type" value="Genomic_DNA"/>
</dbReference>
<dbReference type="Proteomes" id="UP000030905">
    <property type="component" value="Chromosome"/>
</dbReference>
<reference evidence="2 3" key="3">
    <citation type="journal article" name="Genome Announc.">
        <title>Improved Draft Genome Sequence of Clostridium pasteurianum Strain ATCC 6013 (DSM 525) Using a Hybrid Next-Generation Sequencing Approach.</title>
        <authorList>
            <person name="Pyne M.E."/>
            <person name="Utturkar S."/>
            <person name="Brown S.D."/>
            <person name="Moo-Young M."/>
            <person name="Chung D.A."/>
            <person name="Chou C.P."/>
        </authorList>
    </citation>
    <scope>NUCLEOTIDE SEQUENCE [LARGE SCALE GENOMIC DNA]</scope>
    <source>
        <strain evidence="2 3">ATCC 6013</strain>
    </source>
</reference>
<dbReference type="RefSeq" id="WP_003441695.1">
    <property type="nucleotide sequence ID" value="NZ_ANZB01000002.1"/>
</dbReference>
<gene>
    <name evidence="1" type="ORF">CLPA_c22450</name>
    <name evidence="2" type="ORF">CP6013_00934</name>
</gene>
<dbReference type="GeneID" id="93074391"/>
<dbReference type="KEGG" id="cpae:CPAST_c22450"/>
<dbReference type="Proteomes" id="UP000028042">
    <property type="component" value="Unassembled WGS sequence"/>
</dbReference>
<evidence type="ECO:0008006" key="5">
    <source>
        <dbReference type="Google" id="ProtNLM"/>
    </source>
</evidence>
<sequence length="124" mass="14468">MRLNNDCIRDILLYVEKNTTYEYPFIAAEDLISHLKDYDEDTVNYHITKVHQGGLIDVINYRNKVPLDVSFLSWKGHEYIDAIRDDKVWEKLKNSTKDIASVSLAILVRLAEDVIKSLLIEEEQ</sequence>
<evidence type="ECO:0000313" key="3">
    <source>
        <dbReference type="Proteomes" id="UP000028042"/>
    </source>
</evidence>
<protein>
    <recommendedName>
        <fullName evidence="5">DUF2513 domain-containing protein</fullName>
    </recommendedName>
</protein>
<dbReference type="EMBL" id="CP009268">
    <property type="protein sequence ID" value="AJA52303.1"/>
    <property type="molecule type" value="Genomic_DNA"/>
</dbReference>